<feature type="transmembrane region" description="Helical" evidence="1">
    <location>
        <begin position="6"/>
        <end position="26"/>
    </location>
</feature>
<dbReference type="PANTHER" id="PTHR33564:SF8">
    <property type="entry name" value="TRANSMEMBRANE PROTEIN"/>
    <property type="match status" value="1"/>
</dbReference>
<dbReference type="EMBL" id="KV020430">
    <property type="protein sequence ID" value="KZV14533.1"/>
    <property type="molecule type" value="Genomic_DNA"/>
</dbReference>
<dbReference type="PANTHER" id="PTHR33564">
    <property type="entry name" value="TRANSMEMBRANE PROTEIN"/>
    <property type="match status" value="1"/>
</dbReference>
<keyword evidence="3" id="KW-1185">Reference proteome</keyword>
<protein>
    <submittedName>
        <fullName evidence="2">Uncharacterized protein</fullName>
    </submittedName>
</protein>
<organism evidence="2 3">
    <name type="scientific">Dorcoceras hygrometricum</name>
    <dbReference type="NCBI Taxonomy" id="472368"/>
    <lineage>
        <taxon>Eukaryota</taxon>
        <taxon>Viridiplantae</taxon>
        <taxon>Streptophyta</taxon>
        <taxon>Embryophyta</taxon>
        <taxon>Tracheophyta</taxon>
        <taxon>Spermatophyta</taxon>
        <taxon>Magnoliopsida</taxon>
        <taxon>eudicotyledons</taxon>
        <taxon>Gunneridae</taxon>
        <taxon>Pentapetalae</taxon>
        <taxon>asterids</taxon>
        <taxon>lamiids</taxon>
        <taxon>Lamiales</taxon>
        <taxon>Gesneriaceae</taxon>
        <taxon>Didymocarpoideae</taxon>
        <taxon>Trichosporeae</taxon>
        <taxon>Loxocarpinae</taxon>
        <taxon>Dorcoceras</taxon>
    </lineage>
</organism>
<keyword evidence="1" id="KW-0812">Transmembrane</keyword>
<keyword evidence="1" id="KW-0472">Membrane</keyword>
<evidence type="ECO:0000313" key="2">
    <source>
        <dbReference type="EMBL" id="KZV14533.1"/>
    </source>
</evidence>
<proteinExistence type="predicted"/>
<evidence type="ECO:0000313" key="3">
    <source>
        <dbReference type="Proteomes" id="UP000250235"/>
    </source>
</evidence>
<evidence type="ECO:0000256" key="1">
    <source>
        <dbReference type="SAM" id="Phobius"/>
    </source>
</evidence>
<dbReference type="Proteomes" id="UP000250235">
    <property type="component" value="Unassembled WGS sequence"/>
</dbReference>
<reference evidence="2 3" key="1">
    <citation type="journal article" date="2015" name="Proc. Natl. Acad. Sci. U.S.A.">
        <title>The resurrection genome of Boea hygrometrica: A blueprint for survival of dehydration.</title>
        <authorList>
            <person name="Xiao L."/>
            <person name="Yang G."/>
            <person name="Zhang L."/>
            <person name="Yang X."/>
            <person name="Zhao S."/>
            <person name="Ji Z."/>
            <person name="Zhou Q."/>
            <person name="Hu M."/>
            <person name="Wang Y."/>
            <person name="Chen M."/>
            <person name="Xu Y."/>
            <person name="Jin H."/>
            <person name="Xiao X."/>
            <person name="Hu G."/>
            <person name="Bao F."/>
            <person name="Hu Y."/>
            <person name="Wan P."/>
            <person name="Li L."/>
            <person name="Deng X."/>
            <person name="Kuang T."/>
            <person name="Xiang C."/>
            <person name="Zhu J.K."/>
            <person name="Oliver M.J."/>
            <person name="He Y."/>
        </authorList>
    </citation>
    <scope>NUCLEOTIDE SEQUENCE [LARGE SCALE GENOMIC DNA]</scope>
    <source>
        <strain evidence="3">cv. XS01</strain>
    </source>
</reference>
<keyword evidence="1" id="KW-1133">Transmembrane helix</keyword>
<sequence>MENSLGPGFMAVFAVSGSVVFLAMQAHKRLLSDFMKKMEFEIKHSSDFFGEEKDVGKKKVKFSNDVTEYSTAEKGYDDMYPSILTNGGGKKDHENLETMPLNWQVLYKGILRHKNLRVDGV</sequence>
<dbReference type="AlphaFoldDB" id="A0A2Z7A091"/>
<gene>
    <name evidence="2" type="ORF">F511_42148</name>
</gene>
<dbReference type="OrthoDB" id="1904110at2759"/>
<accession>A0A2Z7A091</accession>
<name>A0A2Z7A091_9LAMI</name>